<comment type="subcellular location">
    <subcellularLocation>
        <location evidence="1">Cell membrane</location>
        <topology evidence="1">Multi-pass membrane protein</topology>
    </subcellularLocation>
</comment>
<name>A0A381Q4T4_9ZZZZ</name>
<keyword evidence="3 6" id="KW-0812">Transmembrane</keyword>
<proteinExistence type="predicted"/>
<evidence type="ECO:0000256" key="3">
    <source>
        <dbReference type="ARBA" id="ARBA00022692"/>
    </source>
</evidence>
<feature type="domain" description="RDD" evidence="7">
    <location>
        <begin position="4"/>
        <end position="129"/>
    </location>
</feature>
<evidence type="ECO:0000256" key="4">
    <source>
        <dbReference type="ARBA" id="ARBA00022989"/>
    </source>
</evidence>
<feature type="transmembrane region" description="Helical" evidence="6">
    <location>
        <begin position="95"/>
        <end position="117"/>
    </location>
</feature>
<reference evidence="8" key="1">
    <citation type="submission" date="2018-05" db="EMBL/GenBank/DDBJ databases">
        <authorList>
            <person name="Lanie J.A."/>
            <person name="Ng W.-L."/>
            <person name="Kazmierczak K.M."/>
            <person name="Andrzejewski T.M."/>
            <person name="Davidsen T.M."/>
            <person name="Wayne K.J."/>
            <person name="Tettelin H."/>
            <person name="Glass J.I."/>
            <person name="Rusch D."/>
            <person name="Podicherti R."/>
            <person name="Tsui H.-C.T."/>
            <person name="Winkler M.E."/>
        </authorList>
    </citation>
    <scope>NUCLEOTIDE SEQUENCE</scope>
</reference>
<dbReference type="PANTHER" id="PTHR36115:SF10">
    <property type="entry name" value="RDD DOMAIN-CONTAINING PROTEIN"/>
    <property type="match status" value="1"/>
</dbReference>
<feature type="transmembrane region" description="Helical" evidence="6">
    <location>
        <begin position="46"/>
        <end position="66"/>
    </location>
</feature>
<evidence type="ECO:0000313" key="8">
    <source>
        <dbReference type="EMBL" id="SUZ72623.1"/>
    </source>
</evidence>
<evidence type="ECO:0000256" key="1">
    <source>
        <dbReference type="ARBA" id="ARBA00004651"/>
    </source>
</evidence>
<protein>
    <recommendedName>
        <fullName evidence="7">RDD domain-containing protein</fullName>
    </recommendedName>
</protein>
<dbReference type="Pfam" id="PF06271">
    <property type="entry name" value="RDD"/>
    <property type="match status" value="1"/>
</dbReference>
<dbReference type="EMBL" id="UINC01001152">
    <property type="protein sequence ID" value="SUZ72623.1"/>
    <property type="molecule type" value="Genomic_DNA"/>
</dbReference>
<dbReference type="InterPro" id="IPR010432">
    <property type="entry name" value="RDD"/>
</dbReference>
<keyword evidence="5 6" id="KW-0472">Membrane</keyword>
<dbReference type="PANTHER" id="PTHR36115">
    <property type="entry name" value="PROLINE-RICH ANTIGEN HOMOLOG-RELATED"/>
    <property type="match status" value="1"/>
</dbReference>
<evidence type="ECO:0000256" key="6">
    <source>
        <dbReference type="SAM" id="Phobius"/>
    </source>
</evidence>
<keyword evidence="2" id="KW-1003">Cell membrane</keyword>
<dbReference type="AlphaFoldDB" id="A0A381Q4T4"/>
<evidence type="ECO:0000256" key="5">
    <source>
        <dbReference type="ARBA" id="ARBA00023136"/>
    </source>
</evidence>
<organism evidence="8">
    <name type="scientific">marine metagenome</name>
    <dbReference type="NCBI Taxonomy" id="408172"/>
    <lineage>
        <taxon>unclassified sequences</taxon>
        <taxon>metagenomes</taxon>
        <taxon>ecological metagenomes</taxon>
    </lineage>
</organism>
<evidence type="ECO:0000256" key="2">
    <source>
        <dbReference type="ARBA" id="ARBA00022475"/>
    </source>
</evidence>
<feature type="transmembrane region" description="Helical" evidence="6">
    <location>
        <begin position="12"/>
        <end position="34"/>
    </location>
</feature>
<dbReference type="InterPro" id="IPR051791">
    <property type="entry name" value="Pra-immunoreactive"/>
</dbReference>
<evidence type="ECO:0000259" key="7">
    <source>
        <dbReference type="Pfam" id="PF06271"/>
    </source>
</evidence>
<keyword evidence="4 6" id="KW-1133">Transmembrane helix</keyword>
<sequence length="138" mass="15898">MQAAGFLRRVLALIYDSLVIVGIVLFLTLVLVLFNGSYAESGSFASFLQFFILIFSGPIFYSYFWLNKGQTIGMRAWKIKLISINETKLNAKQTFIRCLISVISFLFFGIGYFWIFYDKNNLSWSDIVTKTKIVKIDE</sequence>
<gene>
    <name evidence="8" type="ORF">METZ01_LOCUS25477</name>
</gene>
<dbReference type="GO" id="GO:0005886">
    <property type="term" value="C:plasma membrane"/>
    <property type="evidence" value="ECO:0007669"/>
    <property type="project" value="UniProtKB-SubCell"/>
</dbReference>
<accession>A0A381Q4T4</accession>